<keyword evidence="1" id="KW-0175">Coiled coil</keyword>
<gene>
    <name evidence="3" type="ORF">PCAMFM013_S014g000059</name>
</gene>
<feature type="compositionally biased region" description="Polar residues" evidence="2">
    <location>
        <begin position="115"/>
        <end position="135"/>
    </location>
</feature>
<accession>A0A0G4PFR7</accession>
<feature type="compositionally biased region" description="Basic and acidic residues" evidence="2">
    <location>
        <begin position="105"/>
        <end position="114"/>
    </location>
</feature>
<protein>
    <submittedName>
        <fullName evidence="3">Str. FM013</fullName>
    </submittedName>
</protein>
<feature type="compositionally biased region" description="Basic and acidic residues" evidence="2">
    <location>
        <begin position="1"/>
        <end position="30"/>
    </location>
</feature>
<feature type="compositionally biased region" description="Basic residues" evidence="2">
    <location>
        <begin position="73"/>
        <end position="84"/>
    </location>
</feature>
<reference evidence="3 4" key="1">
    <citation type="journal article" date="2014" name="Nat. Commun.">
        <title>Multiple recent horizontal transfers of a large genomic region in cheese making fungi.</title>
        <authorList>
            <person name="Cheeseman K."/>
            <person name="Ropars J."/>
            <person name="Renault P."/>
            <person name="Dupont J."/>
            <person name="Gouzy J."/>
            <person name="Branca A."/>
            <person name="Abraham A.L."/>
            <person name="Ceppi M."/>
            <person name="Conseiller E."/>
            <person name="Debuchy R."/>
            <person name="Malagnac F."/>
            <person name="Goarin A."/>
            <person name="Silar P."/>
            <person name="Lacoste S."/>
            <person name="Sallet E."/>
            <person name="Bensimon A."/>
            <person name="Giraud T."/>
            <person name="Brygoo Y."/>
        </authorList>
    </citation>
    <scope>NUCLEOTIDE SEQUENCE [LARGE SCALE GENOMIC DNA]</scope>
    <source>
        <strain evidence="4">FM 013</strain>
    </source>
</reference>
<dbReference type="AlphaFoldDB" id="A0A0G4PFR7"/>
<organism evidence="3 4">
    <name type="scientific">Penicillium camemberti (strain FM 013)</name>
    <dbReference type="NCBI Taxonomy" id="1429867"/>
    <lineage>
        <taxon>Eukaryota</taxon>
        <taxon>Fungi</taxon>
        <taxon>Dikarya</taxon>
        <taxon>Ascomycota</taxon>
        <taxon>Pezizomycotina</taxon>
        <taxon>Eurotiomycetes</taxon>
        <taxon>Eurotiomycetidae</taxon>
        <taxon>Eurotiales</taxon>
        <taxon>Aspergillaceae</taxon>
        <taxon>Penicillium</taxon>
    </lineage>
</organism>
<name>A0A0G4PFR7_PENC3</name>
<evidence type="ECO:0000256" key="2">
    <source>
        <dbReference type="SAM" id="MobiDB-lite"/>
    </source>
</evidence>
<feature type="region of interest" description="Disordered" evidence="2">
    <location>
        <begin position="258"/>
        <end position="280"/>
    </location>
</feature>
<evidence type="ECO:0000256" key="1">
    <source>
        <dbReference type="SAM" id="Coils"/>
    </source>
</evidence>
<proteinExistence type="predicted"/>
<dbReference type="Proteomes" id="UP000053732">
    <property type="component" value="Unassembled WGS sequence"/>
</dbReference>
<sequence length="303" mass="33879">MMPATPKEKVQASPRLKDPTHDAKQAKDLLDASPSKSSKTKKRKRGARSEAKRLRMSSSMETISPASTDSKTSKKSHKRSHKKEPKGDNSTIKSAMSHGMQQPESPERAQRELSPKSSSDQKAAKDTASTKSTNPFELPDLPPSEFITPRGLELSLFNYSSDERETSYEPVSDYMPEEYKQLSAMYTPVSRAVSQYDQRIQSRHEGKCETWLARQMYLELDNISNQIEDIMDKIRMMLEKRGASENFESLAGYYFEDEESPGAFKGGGPENPLELSDGDDNALFVSSDERACSGELRGLSGDE</sequence>
<evidence type="ECO:0000313" key="3">
    <source>
        <dbReference type="EMBL" id="CRL25163.1"/>
    </source>
</evidence>
<feature type="region of interest" description="Disordered" evidence="2">
    <location>
        <begin position="1"/>
        <end position="145"/>
    </location>
</feature>
<keyword evidence="4" id="KW-1185">Reference proteome</keyword>
<feature type="compositionally biased region" description="Polar residues" evidence="2">
    <location>
        <begin position="88"/>
        <end position="104"/>
    </location>
</feature>
<dbReference type="EMBL" id="HG793147">
    <property type="protein sequence ID" value="CRL25163.1"/>
    <property type="molecule type" value="Genomic_DNA"/>
</dbReference>
<evidence type="ECO:0000313" key="4">
    <source>
        <dbReference type="Proteomes" id="UP000053732"/>
    </source>
</evidence>
<feature type="coiled-coil region" evidence="1">
    <location>
        <begin position="213"/>
        <end position="240"/>
    </location>
</feature>